<name>T1BVG7_9ZZZZ</name>
<organism evidence="1">
    <name type="scientific">mine drainage metagenome</name>
    <dbReference type="NCBI Taxonomy" id="410659"/>
    <lineage>
        <taxon>unclassified sequences</taxon>
        <taxon>metagenomes</taxon>
        <taxon>ecological metagenomes</taxon>
    </lineage>
</organism>
<dbReference type="NCBIfam" id="TIGR02549">
    <property type="entry name" value="CRISPR_DxTHG"/>
    <property type="match status" value="1"/>
</dbReference>
<reference evidence="1" key="1">
    <citation type="submission" date="2013-08" db="EMBL/GenBank/DDBJ databases">
        <authorList>
            <person name="Mendez C."/>
            <person name="Richter M."/>
            <person name="Ferrer M."/>
            <person name="Sanchez J."/>
        </authorList>
    </citation>
    <scope>NUCLEOTIDE SEQUENCE</scope>
</reference>
<dbReference type="InterPro" id="IPR013443">
    <property type="entry name" value="CRISPR-assoc_prot_Csx16"/>
</dbReference>
<gene>
    <name evidence="1" type="ORF">B1B_01331</name>
</gene>
<evidence type="ECO:0000313" key="1">
    <source>
        <dbReference type="EMBL" id="EQD76961.1"/>
    </source>
</evidence>
<proteinExistence type="predicted"/>
<reference evidence="1" key="2">
    <citation type="journal article" date="2014" name="ISME J.">
        <title>Microbial stratification in low pH oxic and suboxic macroscopic growths along an acid mine drainage.</title>
        <authorList>
            <person name="Mendez-Garcia C."/>
            <person name="Mesa V."/>
            <person name="Sprenger R.R."/>
            <person name="Richter M."/>
            <person name="Diez M.S."/>
            <person name="Solano J."/>
            <person name="Bargiela R."/>
            <person name="Golyshina O.V."/>
            <person name="Manteca A."/>
            <person name="Ramos J.L."/>
            <person name="Gallego J.R."/>
            <person name="Llorente I."/>
            <person name="Martins Dos Santos V.A."/>
            <person name="Jensen O.N."/>
            <person name="Pelaez A.I."/>
            <person name="Sanchez J."/>
            <person name="Ferrer M."/>
        </authorList>
    </citation>
    <scope>NUCLEOTIDE SEQUENCE</scope>
</reference>
<accession>T1BVG7</accession>
<dbReference type="Pfam" id="PF09652">
    <property type="entry name" value="Cas_VVA1548"/>
    <property type="match status" value="1"/>
</dbReference>
<dbReference type="EMBL" id="AUZY01000927">
    <property type="protein sequence ID" value="EQD76961.1"/>
    <property type="molecule type" value="Genomic_DNA"/>
</dbReference>
<dbReference type="AlphaFoldDB" id="T1BVG7"/>
<comment type="caution">
    <text evidence="1">The sequence shown here is derived from an EMBL/GenBank/DDBJ whole genome shotgun (WGS) entry which is preliminary data.</text>
</comment>
<dbReference type="NCBIfam" id="TIGR02620">
    <property type="entry name" value="cas_VVA1548"/>
    <property type="match status" value="1"/>
</dbReference>
<sequence length="499" mass="56067">MNRIISFLGTGEYHQTTYCWEGRGQFETCYVAEALARLAPARLVTLLATREARDMHGKALESQLNKDHIETQWCELPHGQSTEEQWKEFESLRTIIETEHENGVVLDITHGFRAQPFFAGAVLFVLLAIGRLPKDLRVVYAEYDRQQGRGNVWDLTLFLELAGWAVALNLFRRAGVADQLVQLSERVRRHEAQQRIGSSYPSFHSLVKAIENIANDMAAIRIASIVTGYAQDDTQKHKVHGSAMHVLKQIEMHQDEVKQKLPALAVILNELRDQLAPLVASQLDGEEGRAALCALARHYLALGRLPEAAVVLRESRVNLYAENPGATEINRLGFDKDARTKAEARFRCDDPLARAIAEVRNDIEHGGMRSQPLSACVLRQRLENIVNQCSSLSGTCTNPSQVRTWFVSRHPGARNWARSQGLAVDKFVEHIEVAQVRPGDKVIGSLPVTLAADICKSGARYLHLSVNLPREARGRELTEEEMRYYGARVEEHQVYKIGC</sequence>
<dbReference type="InterPro" id="IPR013383">
    <property type="entry name" value="CRISPR-assoc_prot_DxTHG_CS"/>
</dbReference>
<protein>
    <submittedName>
        <fullName evidence="1">Putative CRISPR-associated protein, VVA1548 family</fullName>
    </submittedName>
</protein>